<dbReference type="Gene3D" id="3.40.50.720">
    <property type="entry name" value="NAD(P)-binding Rossmann-like Domain"/>
    <property type="match status" value="1"/>
</dbReference>
<dbReference type="EMBL" id="JAFMYU010000009">
    <property type="protein sequence ID" value="MBO0931996.1"/>
    <property type="molecule type" value="Genomic_DNA"/>
</dbReference>
<feature type="domain" description="NAD(P)-binding" evidence="1">
    <location>
        <begin position="8"/>
        <end position="201"/>
    </location>
</feature>
<reference evidence="2 3" key="1">
    <citation type="submission" date="2021-03" db="EMBL/GenBank/DDBJ databases">
        <title>Fibrella sp. HMF5036 genome sequencing and assembly.</title>
        <authorList>
            <person name="Kang H."/>
            <person name="Kim H."/>
            <person name="Bae S."/>
            <person name="Joh K."/>
        </authorList>
    </citation>
    <scope>NUCLEOTIDE SEQUENCE [LARGE SCALE GENOMIC DNA]</scope>
    <source>
        <strain evidence="2 3">HMF5036</strain>
    </source>
</reference>
<dbReference type="PANTHER" id="PTHR43355">
    <property type="entry name" value="FLAVIN REDUCTASE (NADPH)"/>
    <property type="match status" value="1"/>
</dbReference>
<gene>
    <name evidence="2" type="ORF">J2I48_13380</name>
</gene>
<evidence type="ECO:0000259" key="1">
    <source>
        <dbReference type="Pfam" id="PF13460"/>
    </source>
</evidence>
<dbReference type="InterPro" id="IPR016040">
    <property type="entry name" value="NAD(P)-bd_dom"/>
</dbReference>
<accession>A0A939G4Z9</accession>
<dbReference type="SUPFAM" id="SSF51735">
    <property type="entry name" value="NAD(P)-binding Rossmann-fold domains"/>
    <property type="match status" value="1"/>
</dbReference>
<dbReference type="PANTHER" id="PTHR43355:SF2">
    <property type="entry name" value="FLAVIN REDUCTASE (NADPH)"/>
    <property type="match status" value="1"/>
</dbReference>
<sequence>MTTIAVFGATGRTGIPLVKQALDQGYTVKALVRNPSKMPITHKNLQLIVGDALDVSNVQQTVHDTDGVVSCLGQNKTSDPDLQTKVTRLIVEAMKQVGIRRLVSLTGGVVGDPANDKPGFIDNLIVFIMKQMAGKGAKNELMDGISHAEVVRNSGLEWTIVRAPLLTEAPAKGSYQVGHVGTVKGIKITRADLADFMLKEFAKKKYVGKMPYVTNG</sequence>
<dbReference type="GO" id="GO:0004074">
    <property type="term" value="F:biliverdin reductase [NAD(P)H] activity"/>
    <property type="evidence" value="ECO:0007669"/>
    <property type="project" value="TreeGrafter"/>
</dbReference>
<dbReference type="GO" id="GO:0042602">
    <property type="term" value="F:riboflavin reductase (NADPH) activity"/>
    <property type="evidence" value="ECO:0007669"/>
    <property type="project" value="TreeGrafter"/>
</dbReference>
<name>A0A939G4Z9_9BACT</name>
<protein>
    <submittedName>
        <fullName evidence="2">SDR family oxidoreductase</fullName>
    </submittedName>
</protein>
<proteinExistence type="predicted"/>
<comment type="caution">
    <text evidence="2">The sequence shown here is derived from an EMBL/GenBank/DDBJ whole genome shotgun (WGS) entry which is preliminary data.</text>
</comment>
<organism evidence="2 3">
    <name type="scientific">Fibrella aquatilis</name>
    <dbReference type="NCBI Taxonomy" id="2817059"/>
    <lineage>
        <taxon>Bacteria</taxon>
        <taxon>Pseudomonadati</taxon>
        <taxon>Bacteroidota</taxon>
        <taxon>Cytophagia</taxon>
        <taxon>Cytophagales</taxon>
        <taxon>Spirosomataceae</taxon>
        <taxon>Fibrella</taxon>
    </lineage>
</organism>
<dbReference type="Pfam" id="PF13460">
    <property type="entry name" value="NAD_binding_10"/>
    <property type="match status" value="1"/>
</dbReference>
<dbReference type="AlphaFoldDB" id="A0A939G4Z9"/>
<dbReference type="InterPro" id="IPR036291">
    <property type="entry name" value="NAD(P)-bd_dom_sf"/>
</dbReference>
<dbReference type="RefSeq" id="WP_207335964.1">
    <property type="nucleotide sequence ID" value="NZ_JAFMYU010000009.1"/>
</dbReference>
<evidence type="ECO:0000313" key="2">
    <source>
        <dbReference type="EMBL" id="MBO0931996.1"/>
    </source>
</evidence>
<dbReference type="InterPro" id="IPR051606">
    <property type="entry name" value="Polyketide_Oxido-like"/>
</dbReference>
<evidence type="ECO:0000313" key="3">
    <source>
        <dbReference type="Proteomes" id="UP000664795"/>
    </source>
</evidence>
<dbReference type="CDD" id="cd05244">
    <property type="entry name" value="BVR-B_like_SDR_a"/>
    <property type="match status" value="1"/>
</dbReference>
<keyword evidence="3" id="KW-1185">Reference proteome</keyword>
<dbReference type="Proteomes" id="UP000664795">
    <property type="component" value="Unassembled WGS sequence"/>
</dbReference>